<dbReference type="Pfam" id="PF11925">
    <property type="entry name" value="DUF3443"/>
    <property type="match status" value="1"/>
</dbReference>
<protein>
    <submittedName>
        <fullName evidence="4">DUF3443 domain-containing protein</fullName>
    </submittedName>
    <submittedName>
        <fullName evidence="3">DUF3443 family protein</fullName>
    </submittedName>
</protein>
<organism evidence="4 6">
    <name type="scientific">Paraburkholderia madseniana</name>
    <dbReference type="NCBI Taxonomy" id="2599607"/>
    <lineage>
        <taxon>Bacteria</taxon>
        <taxon>Pseudomonadati</taxon>
        <taxon>Pseudomonadota</taxon>
        <taxon>Betaproteobacteria</taxon>
        <taxon>Burkholderiales</taxon>
        <taxon>Burkholderiaceae</taxon>
        <taxon>Paraburkholderia</taxon>
    </lineage>
</organism>
<accession>A0AAP5ETV4</accession>
<dbReference type="InterPro" id="IPR021847">
    <property type="entry name" value="DUF3443"/>
</dbReference>
<dbReference type="PROSITE" id="PS51257">
    <property type="entry name" value="PROKAR_LIPOPROTEIN"/>
    <property type="match status" value="1"/>
</dbReference>
<keyword evidence="2" id="KW-0732">Signal</keyword>
<evidence type="ECO:0000313" key="3">
    <source>
        <dbReference type="EMBL" id="MCX4151688.1"/>
    </source>
</evidence>
<gene>
    <name evidence="4" type="ORF">NIE36_40965</name>
    <name evidence="3" type="ORF">OSB80_41070</name>
</gene>
<dbReference type="EMBL" id="JAPKHW010000060">
    <property type="protein sequence ID" value="MCX4151688.1"/>
    <property type="molecule type" value="Genomic_DNA"/>
</dbReference>
<feature type="chain" id="PRO_5042969120" evidence="2">
    <location>
        <begin position="21"/>
        <end position="419"/>
    </location>
</feature>
<feature type="signal peptide" evidence="2">
    <location>
        <begin position="1"/>
        <end position="20"/>
    </location>
</feature>
<dbReference type="Proteomes" id="UP001209412">
    <property type="component" value="Unassembled WGS sequence"/>
</dbReference>
<evidence type="ECO:0000313" key="4">
    <source>
        <dbReference type="EMBL" id="MDQ6413499.1"/>
    </source>
</evidence>
<proteinExistence type="predicted"/>
<dbReference type="AlphaFoldDB" id="A0AAP5ETV4"/>
<evidence type="ECO:0000313" key="5">
    <source>
        <dbReference type="Proteomes" id="UP001209412"/>
    </source>
</evidence>
<name>A0AAP5ETV4_9BURK</name>
<reference evidence="4" key="1">
    <citation type="submission" date="2022-06" db="EMBL/GenBank/DDBJ databases">
        <title>PHB producers.</title>
        <authorList>
            <person name="Besaury L."/>
        </authorList>
    </citation>
    <scope>NUCLEOTIDE SEQUENCE</scope>
    <source>
        <strain evidence="4 5">SEWS6</strain>
    </source>
</reference>
<comment type="caution">
    <text evidence="4">The sequence shown here is derived from an EMBL/GenBank/DDBJ whole genome shotgun (WGS) entry which is preliminary data.</text>
</comment>
<feature type="region of interest" description="Disordered" evidence="1">
    <location>
        <begin position="23"/>
        <end position="43"/>
    </location>
</feature>
<evidence type="ECO:0000313" key="6">
    <source>
        <dbReference type="Proteomes" id="UP001242288"/>
    </source>
</evidence>
<feature type="compositionally biased region" description="Low complexity" evidence="1">
    <location>
        <begin position="25"/>
        <end position="43"/>
    </location>
</feature>
<evidence type="ECO:0000256" key="1">
    <source>
        <dbReference type="SAM" id="MobiDB-lite"/>
    </source>
</evidence>
<sequence>MKKMLLAWLLALAIAGCGGGGGGTAPSTQTGSSSGNSTVQQPATTTTALAQNTVAVTVDSTYAQLNTPYVTLTVCAPGTSNCTTIDHVLVDTGSTGLRLLRSALPSSLGLANSTNPNTGLPLAECSEFGSGHSWGPISSVDLKIAGETASSLPIQIIDDSFATVPADCAGFGADMAANGAQSLGAKGILGVSSLRRDCNSLCLSVAQTIYYDCVGQICHAVTMPISDQVPNPATRFASDNNGVVLTFPGIPATGSALVTGTMTFGIDTQPDNTMASSLTQLTHSDSALSASYGGQTMNGIIDSGSGAYFFPDATITQCPTTFSSQAYYCPTSALTLTAALGGSNGSMITGVTFSIANAMSTMVNNSFVAYNNIGVDTNLFGQAYLDLGMPFFYGKTIYFGIQSNDILDLGTMPYWAIQS</sequence>
<keyword evidence="5" id="KW-1185">Reference proteome</keyword>
<dbReference type="EMBL" id="JAMXWF010000060">
    <property type="protein sequence ID" value="MDQ6413499.1"/>
    <property type="molecule type" value="Genomic_DNA"/>
</dbReference>
<evidence type="ECO:0000256" key="2">
    <source>
        <dbReference type="SAM" id="SignalP"/>
    </source>
</evidence>
<dbReference type="RefSeq" id="WP_266242220.1">
    <property type="nucleotide sequence ID" value="NZ_JAMXWF010000060.1"/>
</dbReference>
<dbReference type="Proteomes" id="UP001242288">
    <property type="component" value="Unassembled WGS sequence"/>
</dbReference>